<accession>A0A1Z2SL29</accession>
<proteinExistence type="predicted"/>
<dbReference type="KEGG" id="vga:BSQ33_19310"/>
<gene>
    <name evidence="1" type="ORF">BSQ33_19310</name>
</gene>
<reference evidence="1 2" key="1">
    <citation type="submission" date="2016-12" db="EMBL/GenBank/DDBJ databases">
        <authorList>
            <person name="Song W.-J."/>
            <person name="Kurnit D.M."/>
        </authorList>
    </citation>
    <scope>NUCLEOTIDE SEQUENCE [LARGE SCALE GENOMIC DNA]</scope>
    <source>
        <strain evidence="1 2">ATCC 43942</strain>
    </source>
</reference>
<sequence length="121" mass="13975">MEIIVKNLNSLIEEEVLISDGNTDFIVFANICPYPLEMGKKYPVELNLVFLDELNYEEFTELDEKIERIDDSFSYRIVGLLDDGKIFVRGIPFICDEFDGMSCLYGKWIGVTVDRISAEFK</sequence>
<dbReference type="Proteomes" id="UP000196708">
    <property type="component" value="Chromosome 2"/>
</dbReference>
<name>A0A1Z2SL29_VIBGA</name>
<dbReference type="OrthoDB" id="5879783at2"/>
<evidence type="ECO:0000313" key="1">
    <source>
        <dbReference type="EMBL" id="ASA57870.1"/>
    </source>
</evidence>
<dbReference type="EMBL" id="CP018836">
    <property type="protein sequence ID" value="ASA57870.1"/>
    <property type="molecule type" value="Genomic_DNA"/>
</dbReference>
<dbReference type="AlphaFoldDB" id="A0A1Z2SL29"/>
<protein>
    <submittedName>
        <fullName evidence="1">Uncharacterized protein</fullName>
    </submittedName>
</protein>
<dbReference type="RefSeq" id="WP_088134970.1">
    <property type="nucleotide sequence ID" value="NZ_CP018836.1"/>
</dbReference>
<organism evidence="1 2">
    <name type="scientific">Vibrio gazogenes</name>
    <dbReference type="NCBI Taxonomy" id="687"/>
    <lineage>
        <taxon>Bacteria</taxon>
        <taxon>Pseudomonadati</taxon>
        <taxon>Pseudomonadota</taxon>
        <taxon>Gammaproteobacteria</taxon>
        <taxon>Vibrionales</taxon>
        <taxon>Vibrionaceae</taxon>
        <taxon>Vibrio</taxon>
    </lineage>
</organism>
<evidence type="ECO:0000313" key="2">
    <source>
        <dbReference type="Proteomes" id="UP000196708"/>
    </source>
</evidence>